<evidence type="ECO:0000256" key="3">
    <source>
        <dbReference type="ARBA" id="ARBA00022679"/>
    </source>
</evidence>
<reference evidence="8" key="2">
    <citation type="submission" date="2021-04" db="EMBL/GenBank/DDBJ databases">
        <authorList>
            <person name="Gilroy R."/>
        </authorList>
    </citation>
    <scope>NUCLEOTIDE SEQUENCE</scope>
    <source>
        <strain evidence="8">ChiHjej9B8-13557</strain>
    </source>
</reference>
<dbReference type="GO" id="GO:0005886">
    <property type="term" value="C:plasma membrane"/>
    <property type="evidence" value="ECO:0007669"/>
    <property type="project" value="UniProtKB-SubCell"/>
</dbReference>
<reference evidence="8" key="1">
    <citation type="journal article" date="2021" name="PeerJ">
        <title>Extensive microbial diversity within the chicken gut microbiome revealed by metagenomics and culture.</title>
        <authorList>
            <person name="Gilroy R."/>
            <person name="Ravi A."/>
            <person name="Getino M."/>
            <person name="Pursley I."/>
            <person name="Horton D.L."/>
            <person name="Alikhan N.F."/>
            <person name="Baker D."/>
            <person name="Gharbi K."/>
            <person name="Hall N."/>
            <person name="Watson M."/>
            <person name="Adriaenssens E.M."/>
            <person name="Foster-Nyarko E."/>
            <person name="Jarju S."/>
            <person name="Secka A."/>
            <person name="Antonio M."/>
            <person name="Oren A."/>
            <person name="Chaudhuri R.R."/>
            <person name="La Ragione R."/>
            <person name="Hildebrand F."/>
            <person name="Pallen M.J."/>
        </authorList>
    </citation>
    <scope>NUCLEOTIDE SEQUENCE</scope>
    <source>
        <strain evidence="8">ChiHjej9B8-13557</strain>
    </source>
</reference>
<dbReference type="EMBL" id="DWXX01000100">
    <property type="protein sequence ID" value="HJB59155.1"/>
    <property type="molecule type" value="Genomic_DNA"/>
</dbReference>
<dbReference type="AlphaFoldDB" id="A0A9D2ME49"/>
<accession>A0A9D2ME49</accession>
<sequence>MSNLVTFPGLGLSFEVSRVAFRIGGMNIYWYGVLIALGIVLAILFGFRHCAEFGIDGDAMTDVVVIGVVMGILSARAYYVAMSPYGYDSVWEMLDIREGGLAIYGGIIGAAVFGALACKWRKVRVAAMLDLTGMGFLIGQCIGRWGNFVNQEAFGCNTTLPWGMYSAATEAYLRSSAVTAPAGAVIDPTMPVHPTFLYESLWCLVGFVALRLYMKRRRFDGDIALLYAIWYGAGRFWIEGLRTDSLLLAPSLGLRASQLVAAVAVVGGIIAEVILSRRSAGRALMVPLAVTQENRRLAARVEKKTGQPVPLPEELAYAALPRKEFLTRTAACNARLKEQLSRQLAA</sequence>
<dbReference type="EC" id="2.5.1.145" evidence="7"/>
<evidence type="ECO:0000256" key="7">
    <source>
        <dbReference type="HAMAP-Rule" id="MF_01147"/>
    </source>
</evidence>
<gene>
    <name evidence="7 8" type="primary">lgt</name>
    <name evidence="8" type="ORF">H9771_05810</name>
</gene>
<dbReference type="PROSITE" id="PS01311">
    <property type="entry name" value="LGT"/>
    <property type="match status" value="1"/>
</dbReference>
<evidence type="ECO:0000256" key="2">
    <source>
        <dbReference type="ARBA" id="ARBA00022475"/>
    </source>
</evidence>
<dbReference type="InterPro" id="IPR001640">
    <property type="entry name" value="Lgt"/>
</dbReference>
<dbReference type="NCBIfam" id="TIGR00544">
    <property type="entry name" value="lgt"/>
    <property type="match status" value="1"/>
</dbReference>
<comment type="subcellular location">
    <subcellularLocation>
        <location evidence="7">Cell membrane</location>
        <topology evidence="7">Multi-pass membrane protein</topology>
    </subcellularLocation>
</comment>
<keyword evidence="5 7" id="KW-1133">Transmembrane helix</keyword>
<organism evidence="8 9">
    <name type="scientific">Candidatus Faecalibacterium faecipullorum</name>
    <dbReference type="NCBI Taxonomy" id="2838578"/>
    <lineage>
        <taxon>Bacteria</taxon>
        <taxon>Bacillati</taxon>
        <taxon>Bacillota</taxon>
        <taxon>Clostridia</taxon>
        <taxon>Eubacteriales</taxon>
        <taxon>Oscillospiraceae</taxon>
        <taxon>Faecalibacterium</taxon>
    </lineage>
</organism>
<protein>
    <recommendedName>
        <fullName evidence="7">Phosphatidylglycerol--prolipoprotein diacylglyceryl transferase</fullName>
        <ecNumber evidence="7">2.5.1.145</ecNumber>
    </recommendedName>
</protein>
<comment type="function">
    <text evidence="7">Catalyzes the transfer of the diacylglyceryl group from phosphatidylglycerol to the sulfhydryl group of the N-terminal cysteine of a prolipoprotein, the first step in the formation of mature lipoproteins.</text>
</comment>
<comment type="similarity">
    <text evidence="1 7">Belongs to the Lgt family.</text>
</comment>
<evidence type="ECO:0000313" key="9">
    <source>
        <dbReference type="Proteomes" id="UP000824211"/>
    </source>
</evidence>
<dbReference type="GO" id="GO:0042158">
    <property type="term" value="P:lipoprotein biosynthetic process"/>
    <property type="evidence" value="ECO:0007669"/>
    <property type="project" value="UniProtKB-UniRule"/>
</dbReference>
<dbReference type="Pfam" id="PF01790">
    <property type="entry name" value="LGT"/>
    <property type="match status" value="1"/>
</dbReference>
<evidence type="ECO:0000313" key="8">
    <source>
        <dbReference type="EMBL" id="HJB59155.1"/>
    </source>
</evidence>
<keyword evidence="2 7" id="KW-1003">Cell membrane</keyword>
<feature type="transmembrane region" description="Helical" evidence="7">
    <location>
        <begin position="101"/>
        <end position="118"/>
    </location>
</feature>
<evidence type="ECO:0000256" key="5">
    <source>
        <dbReference type="ARBA" id="ARBA00022989"/>
    </source>
</evidence>
<feature type="transmembrane region" description="Helical" evidence="7">
    <location>
        <begin position="59"/>
        <end position="81"/>
    </location>
</feature>
<name>A0A9D2ME49_9FIRM</name>
<dbReference type="PANTHER" id="PTHR30589">
    <property type="entry name" value="PROLIPOPROTEIN DIACYLGLYCERYL TRANSFERASE"/>
    <property type="match status" value="1"/>
</dbReference>
<evidence type="ECO:0000256" key="4">
    <source>
        <dbReference type="ARBA" id="ARBA00022692"/>
    </source>
</evidence>
<evidence type="ECO:0000256" key="1">
    <source>
        <dbReference type="ARBA" id="ARBA00007150"/>
    </source>
</evidence>
<keyword evidence="3 7" id="KW-0808">Transferase</keyword>
<comment type="catalytic activity">
    <reaction evidence="7">
        <text>L-cysteinyl-[prolipoprotein] + a 1,2-diacyl-sn-glycero-3-phospho-(1'-sn-glycerol) = an S-1,2-diacyl-sn-glyceryl-L-cysteinyl-[prolipoprotein] + sn-glycerol 1-phosphate + H(+)</text>
        <dbReference type="Rhea" id="RHEA:56712"/>
        <dbReference type="Rhea" id="RHEA-COMP:14679"/>
        <dbReference type="Rhea" id="RHEA-COMP:14680"/>
        <dbReference type="ChEBI" id="CHEBI:15378"/>
        <dbReference type="ChEBI" id="CHEBI:29950"/>
        <dbReference type="ChEBI" id="CHEBI:57685"/>
        <dbReference type="ChEBI" id="CHEBI:64716"/>
        <dbReference type="ChEBI" id="CHEBI:140658"/>
        <dbReference type="EC" id="2.5.1.145"/>
    </reaction>
</comment>
<keyword evidence="6 7" id="KW-0472">Membrane</keyword>
<proteinExistence type="inferred from homology"/>
<keyword evidence="4 7" id="KW-0812">Transmembrane</keyword>
<comment type="caution">
    <text evidence="8">The sequence shown here is derived from an EMBL/GenBank/DDBJ whole genome shotgun (WGS) entry which is preliminary data.</text>
</comment>
<dbReference type="GO" id="GO:0008961">
    <property type="term" value="F:phosphatidylglycerol-prolipoprotein diacylglyceryl transferase activity"/>
    <property type="evidence" value="ECO:0007669"/>
    <property type="project" value="UniProtKB-UniRule"/>
</dbReference>
<feature type="transmembrane region" description="Helical" evidence="7">
    <location>
        <begin position="221"/>
        <end position="238"/>
    </location>
</feature>
<dbReference type="PANTHER" id="PTHR30589:SF0">
    <property type="entry name" value="PHOSPHATIDYLGLYCEROL--PROLIPOPROTEIN DIACYLGLYCERYL TRANSFERASE"/>
    <property type="match status" value="1"/>
</dbReference>
<dbReference type="Proteomes" id="UP000824211">
    <property type="component" value="Unassembled WGS sequence"/>
</dbReference>
<evidence type="ECO:0000256" key="6">
    <source>
        <dbReference type="ARBA" id="ARBA00023136"/>
    </source>
</evidence>
<comment type="pathway">
    <text evidence="7">Protein modification; lipoprotein biosynthesis (diacylglyceryl transfer).</text>
</comment>
<feature type="binding site" evidence="7">
    <location>
        <position position="144"/>
    </location>
    <ligand>
        <name>a 1,2-diacyl-sn-glycero-3-phospho-(1'-sn-glycerol)</name>
        <dbReference type="ChEBI" id="CHEBI:64716"/>
    </ligand>
</feature>
<dbReference type="HAMAP" id="MF_01147">
    <property type="entry name" value="Lgt"/>
    <property type="match status" value="1"/>
</dbReference>
<feature type="transmembrane region" description="Helical" evidence="7">
    <location>
        <begin position="258"/>
        <end position="275"/>
    </location>
</feature>
<feature type="transmembrane region" description="Helical" evidence="7">
    <location>
        <begin position="28"/>
        <end position="47"/>
    </location>
</feature>